<proteinExistence type="predicted"/>
<keyword evidence="6" id="KW-1185">Reference proteome</keyword>
<evidence type="ECO:0000313" key="5">
    <source>
        <dbReference type="EMBL" id="VFS48366.1"/>
    </source>
</evidence>
<dbReference type="Pfam" id="PF12796">
    <property type="entry name" value="Ank_2"/>
    <property type="match status" value="2"/>
</dbReference>
<reference evidence="5 7" key="3">
    <citation type="submission" date="2019-03" db="EMBL/GenBank/DDBJ databases">
        <authorList>
            <consortium name="Pathogen Informatics"/>
        </authorList>
    </citation>
    <scope>NUCLEOTIDE SEQUENCE [LARGE SCALE GENOMIC DNA]</scope>
    <source>
        <strain evidence="5 7">NCTC12282</strain>
    </source>
</reference>
<dbReference type="OrthoDB" id="9812708at2"/>
<reference evidence="4" key="1">
    <citation type="submission" date="2017-09" db="EMBL/GenBank/DDBJ databases">
        <title>FDA dAtabase for Regulatory Grade micrObial Sequences (FDA-ARGOS): Supporting development and validation of Infectious Disease Dx tests.</title>
        <authorList>
            <person name="Minogue T."/>
            <person name="Wolcott M."/>
            <person name="Wasieloski L."/>
            <person name="Aguilar W."/>
            <person name="Moore D."/>
            <person name="Tallon L.J."/>
            <person name="Sadzewicz L."/>
            <person name="Ott S."/>
            <person name="Zhao X."/>
            <person name="Nagaraj S."/>
            <person name="Vavikolanu K."/>
            <person name="Aluvathingal J."/>
            <person name="Nadendla S."/>
            <person name="Sichtig H."/>
        </authorList>
    </citation>
    <scope>NUCLEOTIDE SEQUENCE</scope>
    <source>
        <strain evidence="4">FDAARGOS_387</strain>
    </source>
</reference>
<gene>
    <name evidence="4" type="ORF">CRN84_10905</name>
    <name evidence="5" type="ORF">NCTC12282_03161</name>
</gene>
<feature type="repeat" description="ANK" evidence="3">
    <location>
        <begin position="239"/>
        <end position="271"/>
    </location>
</feature>
<dbReference type="Proteomes" id="UP000224974">
    <property type="component" value="Unassembled WGS sequence"/>
</dbReference>
<organism evidence="4 6">
    <name type="scientific">Budvicia aquatica</name>
    <dbReference type="NCBI Taxonomy" id="82979"/>
    <lineage>
        <taxon>Bacteria</taxon>
        <taxon>Pseudomonadati</taxon>
        <taxon>Pseudomonadota</taxon>
        <taxon>Gammaproteobacteria</taxon>
        <taxon>Enterobacterales</taxon>
        <taxon>Budviciaceae</taxon>
        <taxon>Budvicia</taxon>
    </lineage>
</organism>
<dbReference type="InterPro" id="IPR036770">
    <property type="entry name" value="Ankyrin_rpt-contain_sf"/>
</dbReference>
<dbReference type="PROSITE" id="PS50088">
    <property type="entry name" value="ANK_REPEAT"/>
    <property type="match status" value="5"/>
</dbReference>
<dbReference type="SUPFAM" id="SSF48403">
    <property type="entry name" value="Ankyrin repeat"/>
    <property type="match status" value="1"/>
</dbReference>
<name>A0A2C6DNB4_9GAMM</name>
<evidence type="ECO:0000256" key="2">
    <source>
        <dbReference type="ARBA" id="ARBA00023043"/>
    </source>
</evidence>
<evidence type="ECO:0000313" key="7">
    <source>
        <dbReference type="Proteomes" id="UP000373449"/>
    </source>
</evidence>
<evidence type="ECO:0000256" key="3">
    <source>
        <dbReference type="PROSITE-ProRule" id="PRU00023"/>
    </source>
</evidence>
<dbReference type="Gene3D" id="1.25.40.20">
    <property type="entry name" value="Ankyrin repeat-containing domain"/>
    <property type="match status" value="1"/>
</dbReference>
<feature type="repeat" description="ANK" evidence="3">
    <location>
        <begin position="205"/>
        <end position="238"/>
    </location>
</feature>
<dbReference type="Pfam" id="PF00023">
    <property type="entry name" value="Ank"/>
    <property type="match status" value="1"/>
</dbReference>
<sequence length="461" mass="49678">MRVSILNKSITYIFLHYTRILSLAVIALLAIGCDSQTPKQIHEFLVQCQNEQISVIETSLNQGIKVNSASPAGMTCLMVAAKEKRTELVKRLLDKGANPNQKMDSTTTALMLAVGPDSDPELVKRLIEAKSDLKALSADGSSLLMIALGNDDSIQIPREAISELTVKPETDGLSEFNNDPFQMPNLETVKLLLDSGVDLNARNHESSAALDYAIQMEYDPEVLTLLINAGADVNLSGRSGITPLIRASMTERADYMKLLLSHGANVASKDKSGETAMFYAARHGSPEVIALLIAHGADINAQTPQGTTPLMAAIMDENSQSTETIIKSGADINLKDKDGKSALGISDGNIRELLIKSGATIGGQEVWMAQADLNQCMSKLFDHAVIDMIASATARGKPRAYTKVVQQCGQFDDAALSTFLDKFSPEISVSDGSNIIKSDYYGVPIECQFTSSSETVCKRVD</sequence>
<keyword evidence="2 3" id="KW-0040">ANK repeat</keyword>
<dbReference type="SMART" id="SM00248">
    <property type="entry name" value="ANK"/>
    <property type="match status" value="7"/>
</dbReference>
<evidence type="ECO:0000256" key="1">
    <source>
        <dbReference type="ARBA" id="ARBA00022737"/>
    </source>
</evidence>
<protein>
    <submittedName>
        <fullName evidence="5">Ribulose-5-phosphate 4-epimerase and related epimerases and aldolases</fullName>
    </submittedName>
</protein>
<dbReference type="InterPro" id="IPR002110">
    <property type="entry name" value="Ankyrin_rpt"/>
</dbReference>
<evidence type="ECO:0000313" key="4">
    <source>
        <dbReference type="EMBL" id="PHI29812.1"/>
    </source>
</evidence>
<feature type="repeat" description="ANK" evidence="3">
    <location>
        <begin position="272"/>
        <end position="304"/>
    </location>
</feature>
<evidence type="ECO:0000313" key="6">
    <source>
        <dbReference type="Proteomes" id="UP000224974"/>
    </source>
</evidence>
<feature type="repeat" description="ANK" evidence="3">
    <location>
        <begin position="72"/>
        <end position="104"/>
    </location>
</feature>
<dbReference type="PROSITE" id="PS50297">
    <property type="entry name" value="ANK_REP_REGION"/>
    <property type="match status" value="4"/>
</dbReference>
<feature type="repeat" description="ANK" evidence="3">
    <location>
        <begin position="305"/>
        <end position="337"/>
    </location>
</feature>
<dbReference type="EMBL" id="CAADJA010000002">
    <property type="protein sequence ID" value="VFS48366.1"/>
    <property type="molecule type" value="Genomic_DNA"/>
</dbReference>
<dbReference type="AlphaFoldDB" id="A0A2C6DNB4"/>
<dbReference type="PROSITE" id="PS51257">
    <property type="entry name" value="PROKAR_LIPOPROTEIN"/>
    <property type="match status" value="1"/>
</dbReference>
<reference evidence="6" key="2">
    <citation type="submission" date="2017-09" db="EMBL/GenBank/DDBJ databases">
        <title>FDA dAtabase for Regulatory Grade micrObial Sequences (FDA-ARGOS): Supporting development and validation of Infectious Disease Dx tests.</title>
        <authorList>
            <person name="Minogue T."/>
            <person name="Wolcott M."/>
            <person name="Wasieloski L."/>
            <person name="Aguilar W."/>
            <person name="Moore D."/>
            <person name="Tallon L."/>
            <person name="Sadzewicz L."/>
            <person name="Ott S."/>
            <person name="Zhao X."/>
            <person name="Nagaraj S."/>
            <person name="Vavikolanu K."/>
            <person name="Aluvathingal J."/>
            <person name="Nadendla S."/>
            <person name="Sichtig H."/>
        </authorList>
    </citation>
    <scope>NUCLEOTIDE SEQUENCE [LARGE SCALE GENOMIC DNA]</scope>
    <source>
        <strain evidence="6">FDAARGOS_387</strain>
    </source>
</reference>
<dbReference type="STRING" id="1111728.GCA_000427805_01886"/>
<dbReference type="EMBL" id="PDDX01000001">
    <property type="protein sequence ID" value="PHI29812.1"/>
    <property type="molecule type" value="Genomic_DNA"/>
</dbReference>
<keyword evidence="1" id="KW-0677">Repeat</keyword>
<dbReference type="PANTHER" id="PTHR24173:SF74">
    <property type="entry name" value="ANKYRIN REPEAT DOMAIN-CONTAINING PROTEIN 16"/>
    <property type="match status" value="1"/>
</dbReference>
<accession>A0A2C6DNB4</accession>
<dbReference type="PANTHER" id="PTHR24173">
    <property type="entry name" value="ANKYRIN REPEAT CONTAINING"/>
    <property type="match status" value="1"/>
</dbReference>
<dbReference type="Proteomes" id="UP000373449">
    <property type="component" value="Unassembled WGS sequence"/>
</dbReference>
<dbReference type="PRINTS" id="PR01415">
    <property type="entry name" value="ANKYRIN"/>
</dbReference>